<evidence type="ECO:0000256" key="4">
    <source>
        <dbReference type="ARBA" id="ARBA00022801"/>
    </source>
</evidence>
<proteinExistence type="inferred from homology"/>
<dbReference type="InterPro" id="IPR044147">
    <property type="entry name" value="UdgB-like"/>
</dbReference>
<dbReference type="InterPro" id="IPR005122">
    <property type="entry name" value="Uracil-DNA_glycosylase-like"/>
</dbReference>
<dbReference type="Gene3D" id="3.40.470.10">
    <property type="entry name" value="Uracil-DNA glycosylase-like domain"/>
    <property type="match status" value="1"/>
</dbReference>
<dbReference type="SMART" id="SM00987">
    <property type="entry name" value="UreE_C"/>
    <property type="match status" value="1"/>
</dbReference>
<evidence type="ECO:0000256" key="9">
    <source>
        <dbReference type="ARBA" id="ARBA00023887"/>
    </source>
</evidence>
<dbReference type="SMART" id="SM00986">
    <property type="entry name" value="UDG"/>
    <property type="match status" value="1"/>
</dbReference>
<reference evidence="12 13" key="1">
    <citation type="submission" date="2012-05" db="EMBL/GenBank/DDBJ databases">
        <authorList>
            <person name="Harkins D.M."/>
            <person name="Madupu R."/>
            <person name="Durkin A.S."/>
            <person name="Torralba M."/>
            <person name="Methe B."/>
            <person name="Sutton G.G."/>
            <person name="Nelson K.E."/>
        </authorList>
    </citation>
    <scope>NUCLEOTIDE SEQUENCE [LARGE SCALE GENOMIC DNA]</scope>
    <source>
        <strain evidence="12 13">F0489</strain>
    </source>
</reference>
<dbReference type="EMBL" id="AKFT01000225">
    <property type="protein sequence ID" value="EJF35866.1"/>
    <property type="molecule type" value="Genomic_DNA"/>
</dbReference>
<keyword evidence="7" id="KW-0234">DNA repair</keyword>
<dbReference type="PANTHER" id="PTHR33693:SF3">
    <property type="entry name" value="TYPE-5 URACIL-DNA GLYCOSYLASE"/>
    <property type="match status" value="1"/>
</dbReference>
<feature type="region of interest" description="Disordered" evidence="10">
    <location>
        <begin position="1"/>
        <end position="25"/>
    </location>
</feature>
<keyword evidence="1" id="KW-0004">4Fe-4S</keyword>
<evidence type="ECO:0000259" key="11">
    <source>
        <dbReference type="SMART" id="SM00986"/>
    </source>
</evidence>
<dbReference type="GO" id="GO:0004844">
    <property type="term" value="F:uracil DNA N-glycosylase activity"/>
    <property type="evidence" value="ECO:0007669"/>
    <property type="project" value="InterPro"/>
</dbReference>
<dbReference type="GO" id="GO:0046872">
    <property type="term" value="F:metal ion binding"/>
    <property type="evidence" value="ECO:0007669"/>
    <property type="project" value="UniProtKB-KW"/>
</dbReference>
<dbReference type="PANTHER" id="PTHR33693">
    <property type="entry name" value="TYPE-5 URACIL-DNA GLYCOSYLASE"/>
    <property type="match status" value="1"/>
</dbReference>
<evidence type="ECO:0000256" key="2">
    <source>
        <dbReference type="ARBA" id="ARBA00022723"/>
    </source>
</evidence>
<gene>
    <name evidence="12" type="ORF">HMPREF1318_2429</name>
</gene>
<comment type="similarity">
    <text evidence="8">Belongs to the uracil-DNA glycosylase (UDG) superfamily. Type 5 (UDGb) family.</text>
</comment>
<comment type="caution">
    <text evidence="12">The sequence shown here is derived from an EMBL/GenBank/DDBJ whole genome shotgun (WGS) entry which is preliminary data.</text>
</comment>
<dbReference type="SUPFAM" id="SSF52141">
    <property type="entry name" value="Uracil-DNA glycosylase-like"/>
    <property type="match status" value="1"/>
</dbReference>
<keyword evidence="2" id="KW-0479">Metal-binding</keyword>
<dbReference type="InterPro" id="IPR051536">
    <property type="entry name" value="UDG_Type-4/5"/>
</dbReference>
<feature type="compositionally biased region" description="Low complexity" evidence="10">
    <location>
        <begin position="10"/>
        <end position="21"/>
    </location>
</feature>
<evidence type="ECO:0000256" key="1">
    <source>
        <dbReference type="ARBA" id="ARBA00022485"/>
    </source>
</evidence>
<evidence type="ECO:0000313" key="13">
    <source>
        <dbReference type="Proteomes" id="UP000002941"/>
    </source>
</evidence>
<dbReference type="GO" id="GO:0006284">
    <property type="term" value="P:base-excision repair"/>
    <property type="evidence" value="ECO:0007669"/>
    <property type="project" value="InterPro"/>
</dbReference>
<dbReference type="AlphaFoldDB" id="J0WH21"/>
<evidence type="ECO:0000256" key="3">
    <source>
        <dbReference type="ARBA" id="ARBA00022763"/>
    </source>
</evidence>
<dbReference type="Proteomes" id="UP000002941">
    <property type="component" value="Unassembled WGS sequence"/>
</dbReference>
<accession>J0WH21</accession>
<keyword evidence="13" id="KW-1185">Reference proteome</keyword>
<name>J0WH21_9ACTO</name>
<evidence type="ECO:0000256" key="8">
    <source>
        <dbReference type="ARBA" id="ARBA00023779"/>
    </source>
</evidence>
<keyword evidence="6" id="KW-0411">Iron-sulfur</keyword>
<dbReference type="CDD" id="cd10031">
    <property type="entry name" value="UDG-F5_TTUDGB_like"/>
    <property type="match status" value="1"/>
</dbReference>
<dbReference type="GO" id="GO:0051539">
    <property type="term" value="F:4 iron, 4 sulfur cluster binding"/>
    <property type="evidence" value="ECO:0007669"/>
    <property type="project" value="UniProtKB-KW"/>
</dbReference>
<dbReference type="GO" id="GO:0033958">
    <property type="term" value="F:DNA-deoxyinosine glycosylase activity"/>
    <property type="evidence" value="ECO:0007669"/>
    <property type="project" value="InterPro"/>
</dbReference>
<protein>
    <recommendedName>
        <fullName evidence="9">Type-5 uracil-DNA glycosylase</fullName>
    </recommendedName>
</protein>
<dbReference type="eggNOG" id="COG1573">
    <property type="taxonomic scope" value="Bacteria"/>
</dbReference>
<feature type="domain" description="Uracil-DNA glycosylase-like" evidence="11">
    <location>
        <begin position="144"/>
        <end position="320"/>
    </location>
</feature>
<dbReference type="InterPro" id="IPR036895">
    <property type="entry name" value="Uracil-DNA_glycosylase-like_sf"/>
</dbReference>
<keyword evidence="3" id="KW-0227">DNA damage</keyword>
<evidence type="ECO:0000256" key="5">
    <source>
        <dbReference type="ARBA" id="ARBA00023004"/>
    </source>
</evidence>
<keyword evidence="5" id="KW-0408">Iron</keyword>
<evidence type="ECO:0000256" key="10">
    <source>
        <dbReference type="SAM" id="MobiDB-lite"/>
    </source>
</evidence>
<evidence type="ECO:0000256" key="7">
    <source>
        <dbReference type="ARBA" id="ARBA00023204"/>
    </source>
</evidence>
<evidence type="ECO:0000256" key="6">
    <source>
        <dbReference type="ARBA" id="ARBA00023014"/>
    </source>
</evidence>
<evidence type="ECO:0000313" key="12">
    <source>
        <dbReference type="EMBL" id="EJF35866.1"/>
    </source>
</evidence>
<dbReference type="Pfam" id="PF03167">
    <property type="entry name" value="UDG"/>
    <property type="match status" value="1"/>
</dbReference>
<dbReference type="PATRIC" id="fig|1125718.3.peg.2875"/>
<keyword evidence="4" id="KW-0378">Hydrolase</keyword>
<sequence length="339" mass="35690">MGPTFFGWARMGSMGSDGSRSGWKRIRTGREGAGSACDRRAIIGAMTEATGATDPHPLTGTGFISPVPPGIGWPGDPADTTTPVAHSADGVARLARSATDIPALDARVSVCRACPRLVAWRERVATIGRRASFAHEPYWGRPVPSIGPADARIYVVGLAPAANGANRTGRMFTGDRSGDWLWAAFHRAGMATRDTSRHAGDGQAPIGLRMGAAVRCAPPANKPTTAEKAACLPWIARELALMPQVRVLVALGGIAWDTALRVVRQAGWSAPRPKPRFGHGAEAVLARPDGDEATLLGSYHPSQQNTFTGRLTADMLDDVLARAAELAGRRVHGVSSIST</sequence>
<organism evidence="12 13">
    <name type="scientific">Actinomyces massiliensis F0489</name>
    <dbReference type="NCBI Taxonomy" id="1125718"/>
    <lineage>
        <taxon>Bacteria</taxon>
        <taxon>Bacillati</taxon>
        <taxon>Actinomycetota</taxon>
        <taxon>Actinomycetes</taxon>
        <taxon>Actinomycetales</taxon>
        <taxon>Actinomycetaceae</taxon>
        <taxon>Actinomyces</taxon>
    </lineage>
</organism>